<dbReference type="STRING" id="478744.SAMN05444359_13930"/>
<reference evidence="2" key="1">
    <citation type="submission" date="2016-10" db="EMBL/GenBank/DDBJ databases">
        <authorList>
            <person name="Varghese N."/>
            <person name="Submissions S."/>
        </authorList>
    </citation>
    <scope>NUCLEOTIDE SEQUENCE [LARGE SCALE GENOMIC DNA]</scope>
    <source>
        <strain evidence="2">DSM 24740</strain>
    </source>
</reference>
<gene>
    <name evidence="1" type="ORF">SAMN05444359_13930</name>
</gene>
<protein>
    <submittedName>
        <fullName evidence="1">Uncharacterized protein</fullName>
    </submittedName>
</protein>
<dbReference type="EMBL" id="FOFB01000039">
    <property type="protein sequence ID" value="SER39068.1"/>
    <property type="molecule type" value="Genomic_DNA"/>
</dbReference>
<proteinExistence type="predicted"/>
<keyword evidence="2" id="KW-1185">Reference proteome</keyword>
<evidence type="ECO:0000313" key="1">
    <source>
        <dbReference type="EMBL" id="SER39068.1"/>
    </source>
</evidence>
<dbReference type="AlphaFoldDB" id="A0A1H9NT43"/>
<organism evidence="1 2">
    <name type="scientific">Neolewinella agarilytica</name>
    <dbReference type="NCBI Taxonomy" id="478744"/>
    <lineage>
        <taxon>Bacteria</taxon>
        <taxon>Pseudomonadati</taxon>
        <taxon>Bacteroidota</taxon>
        <taxon>Saprospiria</taxon>
        <taxon>Saprospirales</taxon>
        <taxon>Lewinellaceae</taxon>
        <taxon>Neolewinella</taxon>
    </lineage>
</organism>
<sequence>MLPKRSHAAYTRPLCSSKKKMKPLIQILISIVLISCGDKQSANKEVNTEINQKKKETNLPIKEEFKPDSSYVEFWCSIEVLKKTSENINKLDLVTVAEFLASFHNECANNVEFLEWSNELLFEVAKNKPDFLLQILNKNDSLDKDLIKSEFENPIHDGFDINDIIEKIEMSNSSEEIKEEITESLKIAKSKLE</sequence>
<dbReference type="InParanoid" id="A0A1H9NT43"/>
<name>A0A1H9NT43_9BACT</name>
<dbReference type="Proteomes" id="UP000199021">
    <property type="component" value="Unassembled WGS sequence"/>
</dbReference>
<accession>A0A1H9NT43</accession>
<evidence type="ECO:0000313" key="2">
    <source>
        <dbReference type="Proteomes" id="UP000199021"/>
    </source>
</evidence>